<dbReference type="Proteomes" id="UP000318578">
    <property type="component" value="Unassembled WGS sequence"/>
</dbReference>
<evidence type="ECO:0000313" key="4">
    <source>
        <dbReference type="Proteomes" id="UP000318578"/>
    </source>
</evidence>
<dbReference type="Pfam" id="PF01261">
    <property type="entry name" value="AP_endonuc_2"/>
    <property type="match status" value="1"/>
</dbReference>
<reference evidence="3 4" key="1">
    <citation type="submission" date="2019-07" db="EMBL/GenBank/DDBJ databases">
        <title>New species of Amycolatopsis and Streptomyces.</title>
        <authorList>
            <person name="Duangmal K."/>
            <person name="Teo W.F.A."/>
            <person name="Lipun K."/>
        </authorList>
    </citation>
    <scope>NUCLEOTIDE SEQUENCE [LARGE SCALE GENOMIC DNA]</scope>
    <source>
        <strain evidence="3 4">JCM 30562</strain>
    </source>
</reference>
<dbReference type="PANTHER" id="PTHR12110">
    <property type="entry name" value="HYDROXYPYRUVATE ISOMERASE"/>
    <property type="match status" value="1"/>
</dbReference>
<accession>A0A558AJ68</accession>
<name>A0A558AJ68_9PSEU</name>
<dbReference type="PANTHER" id="PTHR12110:SF41">
    <property type="entry name" value="INOSOSE DEHYDRATASE"/>
    <property type="match status" value="1"/>
</dbReference>
<comment type="caution">
    <text evidence="3">The sequence shown here is derived from an EMBL/GenBank/DDBJ whole genome shotgun (WGS) entry which is preliminary data.</text>
</comment>
<dbReference type="RefSeq" id="WP_144635425.1">
    <property type="nucleotide sequence ID" value="NZ_BNAX01000016.1"/>
</dbReference>
<sequence length="296" mass="31673">MRLGYHTITWGGVTGDPTGVTSVKDLVYRVPGSMARALRDIAAAGYDGVELFDGNLADFAAEPQRLRDLLAETGLTLVSVYTGANFVYSELLPDELHRVRRTAELAATFGAEHLVVGGGARRAAGTPDSDYDRLGEALDTVAGLAEDHGLTACYHPHLTTIVESPDEVHRLFGRSRIGFCPDTAHLAAGGGDPAELIRAHRDRVRHVHLKDVRDGRFLPLGQGDVDFGDVLAALREIGYDGWLLVELDHYDGDPAEAAQLSMSYLDERLGAATVGPGTPAREGPDDSRPDGPAGKK</sequence>
<dbReference type="InterPro" id="IPR036237">
    <property type="entry name" value="Xyl_isomerase-like_sf"/>
</dbReference>
<evidence type="ECO:0000313" key="3">
    <source>
        <dbReference type="EMBL" id="TVT24305.1"/>
    </source>
</evidence>
<feature type="domain" description="Xylose isomerase-like TIM barrel" evidence="2">
    <location>
        <begin position="39"/>
        <end position="267"/>
    </location>
</feature>
<dbReference type="Gene3D" id="3.20.20.150">
    <property type="entry name" value="Divalent-metal-dependent TIM barrel enzymes"/>
    <property type="match status" value="1"/>
</dbReference>
<dbReference type="AlphaFoldDB" id="A0A558AJ68"/>
<dbReference type="SUPFAM" id="SSF51658">
    <property type="entry name" value="Xylose isomerase-like"/>
    <property type="match status" value="1"/>
</dbReference>
<protein>
    <submittedName>
        <fullName evidence="3">TIM barrel protein</fullName>
    </submittedName>
</protein>
<dbReference type="EMBL" id="VJZA01000007">
    <property type="protein sequence ID" value="TVT24305.1"/>
    <property type="molecule type" value="Genomic_DNA"/>
</dbReference>
<evidence type="ECO:0000259" key="2">
    <source>
        <dbReference type="Pfam" id="PF01261"/>
    </source>
</evidence>
<dbReference type="OrthoDB" id="104997at2"/>
<evidence type="ECO:0000256" key="1">
    <source>
        <dbReference type="SAM" id="MobiDB-lite"/>
    </source>
</evidence>
<keyword evidence="4" id="KW-1185">Reference proteome</keyword>
<dbReference type="InterPro" id="IPR050312">
    <property type="entry name" value="IolE/XylAMocC-like"/>
</dbReference>
<feature type="region of interest" description="Disordered" evidence="1">
    <location>
        <begin position="271"/>
        <end position="296"/>
    </location>
</feature>
<organism evidence="3 4">
    <name type="scientific">Amycolatopsis acidiphila</name>
    <dbReference type="NCBI Taxonomy" id="715473"/>
    <lineage>
        <taxon>Bacteria</taxon>
        <taxon>Bacillati</taxon>
        <taxon>Actinomycetota</taxon>
        <taxon>Actinomycetes</taxon>
        <taxon>Pseudonocardiales</taxon>
        <taxon>Pseudonocardiaceae</taxon>
        <taxon>Amycolatopsis</taxon>
    </lineage>
</organism>
<proteinExistence type="predicted"/>
<dbReference type="InterPro" id="IPR013022">
    <property type="entry name" value="Xyl_isomerase-like_TIM-brl"/>
</dbReference>
<gene>
    <name evidence="3" type="ORF">FNH06_06990</name>
</gene>